<dbReference type="PANTHER" id="PTHR30627">
    <property type="entry name" value="PEPTIDOGLYCAN D,D-TRANSPEPTIDASE"/>
    <property type="match status" value="1"/>
</dbReference>
<dbReference type="Pfam" id="PF21922">
    <property type="entry name" value="PBP_dimer_2"/>
    <property type="match status" value="1"/>
</dbReference>
<gene>
    <name evidence="3" type="primary">spoVD_3</name>
    <name evidence="3" type="ORF">TICRE_14890</name>
</gene>
<evidence type="ECO:0000313" key="4">
    <source>
        <dbReference type="Proteomes" id="UP000186112"/>
    </source>
</evidence>
<organism evidence="3 4">
    <name type="scientific">Tissierella creatinophila DSM 6911</name>
    <dbReference type="NCBI Taxonomy" id="1123403"/>
    <lineage>
        <taxon>Bacteria</taxon>
        <taxon>Bacillati</taxon>
        <taxon>Bacillota</taxon>
        <taxon>Tissierellia</taxon>
        <taxon>Tissierellales</taxon>
        <taxon>Tissierellaceae</taxon>
        <taxon>Tissierella</taxon>
    </lineage>
</organism>
<dbReference type="InterPro" id="IPR054120">
    <property type="entry name" value="PBPA_dimer"/>
</dbReference>
<feature type="domain" description="Penicillin-binding protein transpeptidase" evidence="1">
    <location>
        <begin position="162"/>
        <end position="464"/>
    </location>
</feature>
<protein>
    <submittedName>
        <fullName evidence="3">Stage V sporulation protein D</fullName>
    </submittedName>
</protein>
<keyword evidence="4" id="KW-1185">Reference proteome</keyword>
<sequence>MKKKVKMPKENKRIITVLVALCSLLISLVIYISYFQVFKAESIKENSYNKRLWINEENVLRGSILDRNGKVISYSEKEDDKNIRYYPYGRLYSHIIGYSYRQYGKSGLEKEYNNELLDINETNALTEIKNLVLPKSVGNDLKLTIDHSVQEKSQSLLKGKKGSIITMNPKTGEVYSMVSMPDFDSANLDSEWKGIIESSESPLLNRSIQGLYEPGSIFKVITSVAMLETYGIDKNYLCKGKTTVEGYTFKDYGNGVHGKLDLKGGFKNSCNPYFVEKSLMIGKEKLGEVADKFMINKNIAFDLDVKKSKFDYKKAMGKTKIAASSIGQGDVLVTPLNMAMMVSAIANGGEMVKPILVKDVINKNGQTIKTNSTEILSQVSNNDAVEEVKEMMREVVVSGTGKNASIKNVKVSGKTGTAENASGKSHSWFIGFAPYDDPKLAIVVLLEEEGTTGGKGAAPIARDMLIHGLNNISFAEEKIDN</sequence>
<dbReference type="Gene3D" id="3.40.710.10">
    <property type="entry name" value="DD-peptidase/beta-lactamase superfamily"/>
    <property type="match status" value="1"/>
</dbReference>
<dbReference type="GO" id="GO:0071555">
    <property type="term" value="P:cell wall organization"/>
    <property type="evidence" value="ECO:0007669"/>
    <property type="project" value="TreeGrafter"/>
</dbReference>
<comment type="caution">
    <text evidence="3">The sequence shown here is derived from an EMBL/GenBank/DDBJ whole genome shotgun (WGS) entry which is preliminary data.</text>
</comment>
<reference evidence="3 4" key="1">
    <citation type="submission" date="2016-02" db="EMBL/GenBank/DDBJ databases">
        <title>Genome sequence of Tissierella creatinophila DSM 6911.</title>
        <authorList>
            <person name="Poehlein A."/>
            <person name="Daniel R."/>
        </authorList>
    </citation>
    <scope>NUCLEOTIDE SEQUENCE [LARGE SCALE GENOMIC DNA]</scope>
    <source>
        <strain evidence="3 4">DSM 6911</strain>
    </source>
</reference>
<dbReference type="AlphaFoldDB" id="A0A1U7M5E3"/>
<dbReference type="InterPro" id="IPR001460">
    <property type="entry name" value="PCN-bd_Tpept"/>
</dbReference>
<dbReference type="Gene3D" id="3.90.1310.10">
    <property type="entry name" value="Penicillin-binding protein 2a (Domain 2)"/>
    <property type="match status" value="1"/>
</dbReference>
<proteinExistence type="predicted"/>
<dbReference type="SUPFAM" id="SSF56601">
    <property type="entry name" value="beta-lactamase/transpeptidase-like"/>
    <property type="match status" value="1"/>
</dbReference>
<dbReference type="GO" id="GO:0008658">
    <property type="term" value="F:penicillin binding"/>
    <property type="evidence" value="ECO:0007669"/>
    <property type="project" value="InterPro"/>
</dbReference>
<feature type="domain" description="Penicillin binding protein A dimerisation" evidence="2">
    <location>
        <begin position="61"/>
        <end position="132"/>
    </location>
</feature>
<dbReference type="Proteomes" id="UP000186112">
    <property type="component" value="Unassembled WGS sequence"/>
</dbReference>
<name>A0A1U7M5E3_TISCR</name>
<dbReference type="RefSeq" id="WP_233120168.1">
    <property type="nucleotide sequence ID" value="NZ_LTDM01000023.1"/>
</dbReference>
<accession>A0A1U7M5E3</accession>
<dbReference type="GO" id="GO:0005886">
    <property type="term" value="C:plasma membrane"/>
    <property type="evidence" value="ECO:0007669"/>
    <property type="project" value="TreeGrafter"/>
</dbReference>
<dbReference type="InterPro" id="IPR050515">
    <property type="entry name" value="Beta-lactam/transpept"/>
</dbReference>
<dbReference type="EMBL" id="LTDM01000023">
    <property type="protein sequence ID" value="OLS02533.1"/>
    <property type="molecule type" value="Genomic_DNA"/>
</dbReference>
<dbReference type="Pfam" id="PF00905">
    <property type="entry name" value="Transpeptidase"/>
    <property type="match status" value="1"/>
</dbReference>
<dbReference type="InterPro" id="IPR036138">
    <property type="entry name" value="PBP_dimer_sf"/>
</dbReference>
<dbReference type="PANTHER" id="PTHR30627:SF24">
    <property type="entry name" value="PENICILLIN-BINDING PROTEIN 4B"/>
    <property type="match status" value="1"/>
</dbReference>
<dbReference type="InterPro" id="IPR012338">
    <property type="entry name" value="Beta-lactam/transpept-like"/>
</dbReference>
<evidence type="ECO:0000313" key="3">
    <source>
        <dbReference type="EMBL" id="OLS02533.1"/>
    </source>
</evidence>
<dbReference type="SUPFAM" id="SSF56519">
    <property type="entry name" value="Penicillin binding protein dimerisation domain"/>
    <property type="match status" value="1"/>
</dbReference>
<evidence type="ECO:0000259" key="1">
    <source>
        <dbReference type="Pfam" id="PF00905"/>
    </source>
</evidence>
<evidence type="ECO:0000259" key="2">
    <source>
        <dbReference type="Pfam" id="PF21922"/>
    </source>
</evidence>